<name>A0ABR1K4F0_9AGAR</name>
<feature type="compositionally biased region" description="Low complexity" evidence="1">
    <location>
        <begin position="276"/>
        <end position="286"/>
    </location>
</feature>
<sequence>MDCELAVTVSDTNNSIIQAGSPPIDSAELSPPIASESEHDTRYISSADVPSLPNIVLFGASGCGKTSIINMLAGFELAKTVSNSAVSLFHNEKYTIKIEDQAYNIHDTTGLSEGHDRSSLSQEAKNQLKGLIRNLDDGISLLVFCLRAPRITDGAAKNYAMFYRELCGSRVPIVIVVTGLENEIDTEEWWVTNEHVFKGYGMHFDGHARITATKGKETANGYKNQEEYDKSRERTALLIKQHAQKPRVKVNSKGISERIRAVMTSLTNLKNWFSSDSQDTVTDTSDSGGGPMPGSYDETTVEGDFVVL</sequence>
<evidence type="ECO:0000259" key="2">
    <source>
        <dbReference type="Pfam" id="PF01926"/>
    </source>
</evidence>
<protein>
    <recommendedName>
        <fullName evidence="2">G domain-containing protein</fullName>
    </recommendedName>
</protein>
<reference evidence="3 4" key="1">
    <citation type="submission" date="2024-01" db="EMBL/GenBank/DDBJ databases">
        <title>A draft genome for the cacao thread blight pathogen Marasmiellus scandens.</title>
        <authorList>
            <person name="Baruah I.K."/>
            <person name="Leung J."/>
            <person name="Bukari Y."/>
            <person name="Amoako-Attah I."/>
            <person name="Meinhardt L.W."/>
            <person name="Bailey B.A."/>
            <person name="Cohen S.P."/>
        </authorList>
    </citation>
    <scope>NUCLEOTIDE SEQUENCE [LARGE SCALE GENOMIC DNA]</scope>
    <source>
        <strain evidence="3 4">GH-19</strain>
    </source>
</reference>
<proteinExistence type="predicted"/>
<organism evidence="3 4">
    <name type="scientific">Marasmiellus scandens</name>
    <dbReference type="NCBI Taxonomy" id="2682957"/>
    <lineage>
        <taxon>Eukaryota</taxon>
        <taxon>Fungi</taxon>
        <taxon>Dikarya</taxon>
        <taxon>Basidiomycota</taxon>
        <taxon>Agaricomycotina</taxon>
        <taxon>Agaricomycetes</taxon>
        <taxon>Agaricomycetidae</taxon>
        <taxon>Agaricales</taxon>
        <taxon>Marasmiineae</taxon>
        <taxon>Omphalotaceae</taxon>
        <taxon>Marasmiellus</taxon>
    </lineage>
</organism>
<dbReference type="CDD" id="cd00882">
    <property type="entry name" value="Ras_like_GTPase"/>
    <property type="match status" value="1"/>
</dbReference>
<keyword evidence="4" id="KW-1185">Reference proteome</keyword>
<feature type="region of interest" description="Disordered" evidence="1">
    <location>
        <begin position="276"/>
        <end position="299"/>
    </location>
</feature>
<dbReference type="Gene3D" id="3.40.50.300">
    <property type="entry name" value="P-loop containing nucleotide triphosphate hydrolases"/>
    <property type="match status" value="1"/>
</dbReference>
<dbReference type="InterPro" id="IPR027417">
    <property type="entry name" value="P-loop_NTPase"/>
</dbReference>
<dbReference type="InterPro" id="IPR006073">
    <property type="entry name" value="GTP-bd"/>
</dbReference>
<evidence type="ECO:0000313" key="4">
    <source>
        <dbReference type="Proteomes" id="UP001498398"/>
    </source>
</evidence>
<dbReference type="Proteomes" id="UP001498398">
    <property type="component" value="Unassembled WGS sequence"/>
</dbReference>
<dbReference type="Pfam" id="PF01926">
    <property type="entry name" value="MMR_HSR1"/>
    <property type="match status" value="1"/>
</dbReference>
<dbReference type="SUPFAM" id="SSF52540">
    <property type="entry name" value="P-loop containing nucleoside triphosphate hydrolases"/>
    <property type="match status" value="1"/>
</dbReference>
<feature type="domain" description="G" evidence="2">
    <location>
        <begin position="55"/>
        <end position="152"/>
    </location>
</feature>
<gene>
    <name evidence="3" type="ORF">VKT23_000176</name>
</gene>
<evidence type="ECO:0000256" key="1">
    <source>
        <dbReference type="SAM" id="MobiDB-lite"/>
    </source>
</evidence>
<dbReference type="EMBL" id="JBANRG010000001">
    <property type="protein sequence ID" value="KAK7472062.1"/>
    <property type="molecule type" value="Genomic_DNA"/>
</dbReference>
<accession>A0ABR1K4F0</accession>
<evidence type="ECO:0000313" key="3">
    <source>
        <dbReference type="EMBL" id="KAK7472062.1"/>
    </source>
</evidence>
<comment type="caution">
    <text evidence="3">The sequence shown here is derived from an EMBL/GenBank/DDBJ whole genome shotgun (WGS) entry which is preliminary data.</text>
</comment>